<keyword evidence="4" id="KW-1134">Transmembrane beta strand</keyword>
<gene>
    <name evidence="8" type="ORF">RXV94_10660</name>
</gene>
<dbReference type="PANTHER" id="PTHR30026:SF20">
    <property type="entry name" value="OUTER MEMBRANE PROTEIN TOLC"/>
    <property type="match status" value="1"/>
</dbReference>
<protein>
    <submittedName>
        <fullName evidence="8">TolC family protein</fullName>
    </submittedName>
</protein>
<evidence type="ECO:0000256" key="3">
    <source>
        <dbReference type="ARBA" id="ARBA00022448"/>
    </source>
</evidence>
<keyword evidence="9" id="KW-1185">Reference proteome</keyword>
<dbReference type="InterPro" id="IPR051906">
    <property type="entry name" value="TolC-like"/>
</dbReference>
<keyword evidence="6" id="KW-0472">Membrane</keyword>
<accession>A0ABU3U890</accession>
<evidence type="ECO:0000256" key="5">
    <source>
        <dbReference type="ARBA" id="ARBA00022692"/>
    </source>
</evidence>
<evidence type="ECO:0000256" key="7">
    <source>
        <dbReference type="ARBA" id="ARBA00023237"/>
    </source>
</evidence>
<dbReference type="EMBL" id="JAWHTF010000006">
    <property type="protein sequence ID" value="MDU8886622.1"/>
    <property type="molecule type" value="Genomic_DNA"/>
</dbReference>
<sequence length="443" mass="50383">MKKNFIIFFVLLGIISQAQVKKWTLPECVEYALENNITVKQSELDLEETELNKKDAFGNFLPSLNLNSSHRWNIGLTGDPVSGTNVNATTQTSQIGIGTNVDIFRGRQNINQMHRANLEILSRQYQLDDMKDDISLFVANAFLQILFNKEQLKVLRGQQQISSQEFKRTTDLVEAGALPKGDLLEIQATIASQEQQIVNSENALQISKINLAQIMLIEDYENFDIEDVEYTIPPSSILNESPNTIFEKAKETRYDIKIAKTSVEIAEQNLKINKGALYPSLTGFYNFGTSYFYNKLNPTLPSFKDQISDNKGHSLGLQLNVPIFNGLSTSNNVKRNQVNVERTKNRLEQASLDLQTSIYQAYNDTKGASKAYEAAIKTLEAREEAFKYSQERYNVGLLNAFNYSQSQNRFEAAQSEVIRTKYDYIFKLKVLEFYFGIPITDIN</sequence>
<evidence type="ECO:0000256" key="2">
    <source>
        <dbReference type="ARBA" id="ARBA00007613"/>
    </source>
</evidence>
<dbReference type="SUPFAM" id="SSF56954">
    <property type="entry name" value="Outer membrane efflux proteins (OEP)"/>
    <property type="match status" value="1"/>
</dbReference>
<comment type="caution">
    <text evidence="8">The sequence shown here is derived from an EMBL/GenBank/DDBJ whole genome shotgun (WGS) entry which is preliminary data.</text>
</comment>
<keyword evidence="5" id="KW-0812">Transmembrane</keyword>
<evidence type="ECO:0000256" key="4">
    <source>
        <dbReference type="ARBA" id="ARBA00022452"/>
    </source>
</evidence>
<reference evidence="8 9" key="1">
    <citation type="submission" date="2023-10" db="EMBL/GenBank/DDBJ databases">
        <title>Marimonas sp. nov. isolated from tidal mud flat.</title>
        <authorList>
            <person name="Jaincy N.J."/>
            <person name="Srinivasan S."/>
            <person name="Lee S.-S."/>
        </authorList>
    </citation>
    <scope>NUCLEOTIDE SEQUENCE [LARGE SCALE GENOMIC DNA]</scope>
    <source>
        <strain evidence="8 9">MJ-SS3</strain>
    </source>
</reference>
<organism evidence="8 9">
    <name type="scientific">Gilvirhabdus luticola</name>
    <dbReference type="NCBI Taxonomy" id="3079858"/>
    <lineage>
        <taxon>Bacteria</taxon>
        <taxon>Pseudomonadati</taxon>
        <taxon>Bacteroidota</taxon>
        <taxon>Flavobacteriia</taxon>
        <taxon>Flavobacteriales</taxon>
        <taxon>Flavobacteriaceae</taxon>
        <taxon>Gilvirhabdus</taxon>
    </lineage>
</organism>
<comment type="similarity">
    <text evidence="2">Belongs to the outer membrane factor (OMF) (TC 1.B.17) family.</text>
</comment>
<keyword evidence="3" id="KW-0813">Transport</keyword>
<evidence type="ECO:0000313" key="9">
    <source>
        <dbReference type="Proteomes" id="UP001268651"/>
    </source>
</evidence>
<dbReference type="Gene3D" id="1.20.1600.10">
    <property type="entry name" value="Outer membrane efflux proteins (OEP)"/>
    <property type="match status" value="1"/>
</dbReference>
<dbReference type="RefSeq" id="WP_316662712.1">
    <property type="nucleotide sequence ID" value="NZ_JAWHTF010000006.1"/>
</dbReference>
<evidence type="ECO:0000313" key="8">
    <source>
        <dbReference type="EMBL" id="MDU8886622.1"/>
    </source>
</evidence>
<keyword evidence="7" id="KW-0998">Cell outer membrane</keyword>
<dbReference type="PANTHER" id="PTHR30026">
    <property type="entry name" value="OUTER MEMBRANE PROTEIN TOLC"/>
    <property type="match status" value="1"/>
</dbReference>
<evidence type="ECO:0000256" key="6">
    <source>
        <dbReference type="ARBA" id="ARBA00023136"/>
    </source>
</evidence>
<proteinExistence type="inferred from homology"/>
<dbReference type="Pfam" id="PF02321">
    <property type="entry name" value="OEP"/>
    <property type="match status" value="2"/>
</dbReference>
<comment type="subcellular location">
    <subcellularLocation>
        <location evidence="1">Cell outer membrane</location>
    </subcellularLocation>
</comment>
<name>A0ABU3U890_9FLAO</name>
<dbReference type="Proteomes" id="UP001268651">
    <property type="component" value="Unassembled WGS sequence"/>
</dbReference>
<evidence type="ECO:0000256" key="1">
    <source>
        <dbReference type="ARBA" id="ARBA00004442"/>
    </source>
</evidence>
<dbReference type="InterPro" id="IPR003423">
    <property type="entry name" value="OMP_efflux"/>
</dbReference>